<dbReference type="EMBL" id="CAJNOL010004167">
    <property type="protein sequence ID" value="CAF1582558.1"/>
    <property type="molecule type" value="Genomic_DNA"/>
</dbReference>
<protein>
    <submittedName>
        <fullName evidence="1">Uncharacterized protein</fullName>
    </submittedName>
</protein>
<dbReference type="AlphaFoldDB" id="A0A815EQ13"/>
<dbReference type="Proteomes" id="UP000663889">
    <property type="component" value="Unassembled WGS sequence"/>
</dbReference>
<evidence type="ECO:0000313" key="5">
    <source>
        <dbReference type="Proteomes" id="UP000663854"/>
    </source>
</evidence>
<evidence type="ECO:0000313" key="6">
    <source>
        <dbReference type="Proteomes" id="UP000663870"/>
    </source>
</evidence>
<evidence type="ECO:0000313" key="1">
    <source>
        <dbReference type="EMBL" id="CAF1315041.1"/>
    </source>
</evidence>
<dbReference type="Proteomes" id="UP000663854">
    <property type="component" value="Unassembled WGS sequence"/>
</dbReference>
<evidence type="ECO:0000313" key="4">
    <source>
        <dbReference type="EMBL" id="CAF1582558.1"/>
    </source>
</evidence>
<sequence length="67" mass="7076">MRTQSLSLKSSGVARITLISDDKRHCNAGPEKNVEGYLVSTVVCSASCRSYSRDTILSITGGAPSLS</sequence>
<comment type="caution">
    <text evidence="1">The sequence shown here is derived from an EMBL/GenBank/DDBJ whole genome shotgun (WGS) entry which is preliminary data.</text>
</comment>
<organism evidence="1 5">
    <name type="scientific">Rotaria sordida</name>
    <dbReference type="NCBI Taxonomy" id="392033"/>
    <lineage>
        <taxon>Eukaryota</taxon>
        <taxon>Metazoa</taxon>
        <taxon>Spiralia</taxon>
        <taxon>Gnathifera</taxon>
        <taxon>Rotifera</taxon>
        <taxon>Eurotatoria</taxon>
        <taxon>Bdelloidea</taxon>
        <taxon>Philodinida</taxon>
        <taxon>Philodinidae</taxon>
        <taxon>Rotaria</taxon>
    </lineage>
</organism>
<evidence type="ECO:0000313" key="2">
    <source>
        <dbReference type="EMBL" id="CAF1329136.1"/>
    </source>
</evidence>
<dbReference type="Proteomes" id="UP000663882">
    <property type="component" value="Unassembled WGS sequence"/>
</dbReference>
<name>A0A815EQ13_9BILA</name>
<reference evidence="1" key="1">
    <citation type="submission" date="2021-02" db="EMBL/GenBank/DDBJ databases">
        <authorList>
            <person name="Nowell W R."/>
        </authorList>
    </citation>
    <scope>NUCLEOTIDE SEQUENCE</scope>
</reference>
<accession>A0A815EQ13</accession>
<dbReference type="EMBL" id="CAJNOU010002740">
    <property type="protein sequence ID" value="CAF1345861.1"/>
    <property type="molecule type" value="Genomic_DNA"/>
</dbReference>
<evidence type="ECO:0000313" key="3">
    <source>
        <dbReference type="EMBL" id="CAF1345861.1"/>
    </source>
</evidence>
<dbReference type="EMBL" id="CAJNOO010003289">
    <property type="protein sequence ID" value="CAF1329136.1"/>
    <property type="molecule type" value="Genomic_DNA"/>
</dbReference>
<dbReference type="EMBL" id="CAJNOH010002892">
    <property type="protein sequence ID" value="CAF1315041.1"/>
    <property type="molecule type" value="Genomic_DNA"/>
</dbReference>
<gene>
    <name evidence="4" type="ORF">JXQ802_LOCUS46374</name>
    <name evidence="1" type="ORF">PYM288_LOCUS30614</name>
    <name evidence="2" type="ORF">RFH988_LOCUS31164</name>
    <name evidence="3" type="ORF">SEV965_LOCUS28593</name>
</gene>
<keyword evidence="6" id="KW-1185">Reference proteome</keyword>
<proteinExistence type="predicted"/>
<dbReference type="Proteomes" id="UP000663870">
    <property type="component" value="Unassembled WGS sequence"/>
</dbReference>